<name>A0A6J7MCQ3_9ZZZZ</name>
<feature type="transmembrane region" description="Helical" evidence="1">
    <location>
        <begin position="12"/>
        <end position="33"/>
    </location>
</feature>
<organism evidence="2">
    <name type="scientific">freshwater metagenome</name>
    <dbReference type="NCBI Taxonomy" id="449393"/>
    <lineage>
        <taxon>unclassified sequences</taxon>
        <taxon>metagenomes</taxon>
        <taxon>ecological metagenomes</taxon>
    </lineage>
</organism>
<keyword evidence="1" id="KW-0472">Membrane</keyword>
<dbReference type="EMBL" id="CAFBOM010000041">
    <property type="protein sequence ID" value="CAB4978910.1"/>
    <property type="molecule type" value="Genomic_DNA"/>
</dbReference>
<reference evidence="2" key="1">
    <citation type="submission" date="2020-05" db="EMBL/GenBank/DDBJ databases">
        <authorList>
            <person name="Chiriac C."/>
            <person name="Salcher M."/>
            <person name="Ghai R."/>
            <person name="Kavagutti S V."/>
        </authorList>
    </citation>
    <scope>NUCLEOTIDE SEQUENCE</scope>
</reference>
<evidence type="ECO:0000256" key="1">
    <source>
        <dbReference type="SAM" id="Phobius"/>
    </source>
</evidence>
<feature type="transmembrane region" description="Helical" evidence="1">
    <location>
        <begin position="135"/>
        <end position="156"/>
    </location>
</feature>
<evidence type="ECO:0000313" key="2">
    <source>
        <dbReference type="EMBL" id="CAB4978910.1"/>
    </source>
</evidence>
<proteinExistence type="predicted"/>
<sequence length="430" mass="47027">MNIAAELASRSLALILGLTLFLAVTTSLMRTVIVPRPLLSLYTDAVRTIIISVVRAIARTQRTFAGRDAVLAWIGPLLILGLLIAWLAGYLVAYGFILYGVGEKGLGDAMRESGSSLLTLGFAGSNTENQTVIDFIAAATGPIVIAMLIGFLPTIYQAYIDREIPVTMLATEAGEPAWGPELLSRSTLSGALGELDQLFDRWTLWAASTRLTHTTYPMLLHVRSPRAGRHFTVALLAVMDAAALNVSLTSTPPRRDSYRLLLEGTQSFNLLYIHFFAKHPRRTRIPFVGRFLGGRQPSLSHPMTLPAWKEEILAVHEAAAQDSAEGMPRSGVLALSAGEDQPLHITRADFDRAVDVLTRSGFPIERGLDEAWAMFQEARSRYEFPAYAIMRQLDAAPAPWTGDRRVKTPTMWPSLAVDHLPTGQQGPLNG</sequence>
<feature type="transmembrane region" description="Helical" evidence="1">
    <location>
        <begin position="70"/>
        <end position="97"/>
    </location>
</feature>
<dbReference type="AlphaFoldDB" id="A0A6J7MCQ3"/>
<keyword evidence="1" id="KW-0812">Transmembrane</keyword>
<accession>A0A6J7MCQ3</accession>
<keyword evidence="1" id="KW-1133">Transmembrane helix</keyword>
<feature type="transmembrane region" description="Helical" evidence="1">
    <location>
        <begin position="39"/>
        <end position="58"/>
    </location>
</feature>
<protein>
    <submittedName>
        <fullName evidence="2">Unannotated protein</fullName>
    </submittedName>
</protein>
<gene>
    <name evidence="2" type="ORF">UFOPK3957_00367</name>
</gene>